<reference evidence="1" key="1">
    <citation type="journal article" date="2014" name="Front. Microbiol.">
        <title>High frequency of phylogenetically diverse reductive dehalogenase-homologous genes in deep subseafloor sedimentary metagenomes.</title>
        <authorList>
            <person name="Kawai M."/>
            <person name="Futagami T."/>
            <person name="Toyoda A."/>
            <person name="Takaki Y."/>
            <person name="Nishi S."/>
            <person name="Hori S."/>
            <person name="Arai W."/>
            <person name="Tsubouchi T."/>
            <person name="Morono Y."/>
            <person name="Uchiyama I."/>
            <person name="Ito T."/>
            <person name="Fujiyama A."/>
            <person name="Inagaki F."/>
            <person name="Takami H."/>
        </authorList>
    </citation>
    <scope>NUCLEOTIDE SEQUENCE</scope>
    <source>
        <strain evidence="1">Expedition CK06-06</strain>
    </source>
</reference>
<dbReference type="EMBL" id="BARS01026740">
    <property type="protein sequence ID" value="GAG04004.1"/>
    <property type="molecule type" value="Genomic_DNA"/>
</dbReference>
<proteinExistence type="predicted"/>
<evidence type="ECO:0008006" key="2">
    <source>
        <dbReference type="Google" id="ProtNLM"/>
    </source>
</evidence>
<accession>X0UE37</accession>
<name>X0UE37_9ZZZZ</name>
<evidence type="ECO:0000313" key="1">
    <source>
        <dbReference type="EMBL" id="GAG04004.1"/>
    </source>
</evidence>
<comment type="caution">
    <text evidence="1">The sequence shown here is derived from an EMBL/GenBank/DDBJ whole genome shotgun (WGS) entry which is preliminary data.</text>
</comment>
<dbReference type="AlphaFoldDB" id="X0UE37"/>
<protein>
    <recommendedName>
        <fullName evidence="2">Hypervirulence associated protein TUDOR domain-containing protein</fullName>
    </recommendedName>
</protein>
<gene>
    <name evidence="1" type="ORF">S01H1_42104</name>
</gene>
<sequence>MNKTPKVGDTVKVSWYDDPTTYTGEVLEDSKGELFIRIRMLNYDYDTSAYLTDAHEVEVVEVAE</sequence>
<organism evidence="1">
    <name type="scientific">marine sediment metagenome</name>
    <dbReference type="NCBI Taxonomy" id="412755"/>
    <lineage>
        <taxon>unclassified sequences</taxon>
        <taxon>metagenomes</taxon>
        <taxon>ecological metagenomes</taxon>
    </lineage>
</organism>